<dbReference type="InterPro" id="IPR014284">
    <property type="entry name" value="RNA_pol_sigma-70_dom"/>
</dbReference>
<evidence type="ECO:0000313" key="9">
    <source>
        <dbReference type="Proteomes" id="UP000622552"/>
    </source>
</evidence>
<dbReference type="Proteomes" id="UP000622552">
    <property type="component" value="Unassembled WGS sequence"/>
</dbReference>
<dbReference type="RefSeq" id="WP_197002344.1">
    <property type="nucleotide sequence ID" value="NZ_BONS01000003.1"/>
</dbReference>
<dbReference type="SUPFAM" id="SSF88946">
    <property type="entry name" value="Sigma2 domain of RNA polymerase sigma factors"/>
    <property type="match status" value="1"/>
</dbReference>
<dbReference type="AlphaFoldDB" id="A0A8J7KVE1"/>
<dbReference type="InterPro" id="IPR007627">
    <property type="entry name" value="RNA_pol_sigma70_r2"/>
</dbReference>
<evidence type="ECO:0000259" key="7">
    <source>
        <dbReference type="Pfam" id="PF04545"/>
    </source>
</evidence>
<dbReference type="Pfam" id="PF04539">
    <property type="entry name" value="Sigma70_r3"/>
    <property type="match status" value="1"/>
</dbReference>
<protein>
    <submittedName>
        <fullName evidence="8">RNA polymerase sigma-B factor</fullName>
    </submittedName>
</protein>
<evidence type="ECO:0000259" key="5">
    <source>
        <dbReference type="Pfam" id="PF04539"/>
    </source>
</evidence>
<proteinExistence type="predicted"/>
<dbReference type="EMBL" id="JADOUF010000001">
    <property type="protein sequence ID" value="MBG6135197.1"/>
    <property type="molecule type" value="Genomic_DNA"/>
</dbReference>
<dbReference type="InterPro" id="IPR007630">
    <property type="entry name" value="RNA_pol_sigma70_r4"/>
</dbReference>
<keyword evidence="2" id="KW-0731">Sigma factor</keyword>
<dbReference type="NCBIfam" id="TIGR02937">
    <property type="entry name" value="sigma70-ECF"/>
    <property type="match status" value="1"/>
</dbReference>
<feature type="domain" description="RNA polymerase sigma-70 region 4" evidence="7">
    <location>
        <begin position="202"/>
        <end position="249"/>
    </location>
</feature>
<comment type="caution">
    <text evidence="8">The sequence shown here is derived from an EMBL/GenBank/DDBJ whole genome shotgun (WGS) entry which is preliminary data.</text>
</comment>
<keyword evidence="4" id="KW-0804">Transcription</keyword>
<dbReference type="InterPro" id="IPR036388">
    <property type="entry name" value="WH-like_DNA-bd_sf"/>
</dbReference>
<dbReference type="PANTHER" id="PTHR30385">
    <property type="entry name" value="SIGMA FACTOR F FLAGELLAR"/>
    <property type="match status" value="1"/>
</dbReference>
<feature type="domain" description="RNA polymerase sigma-70 region 2" evidence="6">
    <location>
        <begin position="43"/>
        <end position="108"/>
    </location>
</feature>
<dbReference type="NCBIfam" id="TIGR02980">
    <property type="entry name" value="SigBFG"/>
    <property type="match status" value="1"/>
</dbReference>
<dbReference type="GO" id="GO:0006352">
    <property type="term" value="P:DNA-templated transcription initiation"/>
    <property type="evidence" value="ECO:0007669"/>
    <property type="project" value="InterPro"/>
</dbReference>
<evidence type="ECO:0000256" key="3">
    <source>
        <dbReference type="ARBA" id="ARBA00023125"/>
    </source>
</evidence>
<evidence type="ECO:0000259" key="6">
    <source>
        <dbReference type="Pfam" id="PF04542"/>
    </source>
</evidence>
<feature type="domain" description="RNA polymerase sigma-70 region 3" evidence="5">
    <location>
        <begin position="118"/>
        <end position="185"/>
    </location>
</feature>
<dbReference type="InterPro" id="IPR014322">
    <property type="entry name" value="RNA_pol_sigma-B/F/G"/>
</dbReference>
<dbReference type="InterPro" id="IPR013325">
    <property type="entry name" value="RNA_pol_sigma_r2"/>
</dbReference>
<reference evidence="8" key="1">
    <citation type="submission" date="2020-11" db="EMBL/GenBank/DDBJ databases">
        <title>Sequencing the genomes of 1000 actinobacteria strains.</title>
        <authorList>
            <person name="Klenk H.-P."/>
        </authorList>
    </citation>
    <scope>NUCLEOTIDE SEQUENCE</scope>
    <source>
        <strain evidence="8">DSM 45356</strain>
    </source>
</reference>
<evidence type="ECO:0000313" key="8">
    <source>
        <dbReference type="EMBL" id="MBG6135197.1"/>
    </source>
</evidence>
<dbReference type="Pfam" id="PF04542">
    <property type="entry name" value="Sigma70_r2"/>
    <property type="match status" value="1"/>
</dbReference>
<dbReference type="Gene3D" id="1.10.10.10">
    <property type="entry name" value="Winged helix-like DNA-binding domain superfamily/Winged helix DNA-binding domain"/>
    <property type="match status" value="2"/>
</dbReference>
<dbReference type="InterPro" id="IPR007624">
    <property type="entry name" value="RNA_pol_sigma70_r3"/>
</dbReference>
<dbReference type="PRINTS" id="PR00046">
    <property type="entry name" value="SIGMA70FCT"/>
</dbReference>
<organism evidence="8 9">
    <name type="scientific">Longispora fulva</name>
    <dbReference type="NCBI Taxonomy" id="619741"/>
    <lineage>
        <taxon>Bacteria</taxon>
        <taxon>Bacillati</taxon>
        <taxon>Actinomycetota</taxon>
        <taxon>Actinomycetes</taxon>
        <taxon>Micromonosporales</taxon>
        <taxon>Micromonosporaceae</taxon>
        <taxon>Longispora</taxon>
    </lineage>
</organism>
<evidence type="ECO:0000256" key="2">
    <source>
        <dbReference type="ARBA" id="ARBA00023082"/>
    </source>
</evidence>
<evidence type="ECO:0000256" key="1">
    <source>
        <dbReference type="ARBA" id="ARBA00023015"/>
    </source>
</evidence>
<keyword evidence="9" id="KW-1185">Reference proteome</keyword>
<dbReference type="InterPro" id="IPR013324">
    <property type="entry name" value="RNA_pol_sigma_r3/r4-like"/>
</dbReference>
<evidence type="ECO:0000256" key="4">
    <source>
        <dbReference type="ARBA" id="ARBA00023163"/>
    </source>
</evidence>
<dbReference type="CDD" id="cd06171">
    <property type="entry name" value="Sigma70_r4"/>
    <property type="match status" value="1"/>
</dbReference>
<dbReference type="Pfam" id="PF04545">
    <property type="entry name" value="Sigma70_r4"/>
    <property type="match status" value="1"/>
</dbReference>
<dbReference type="Gene3D" id="1.20.120.1810">
    <property type="match status" value="1"/>
</dbReference>
<dbReference type="GO" id="GO:0016987">
    <property type="term" value="F:sigma factor activity"/>
    <property type="evidence" value="ECO:0007669"/>
    <property type="project" value="UniProtKB-KW"/>
</dbReference>
<dbReference type="GO" id="GO:0003677">
    <property type="term" value="F:DNA binding"/>
    <property type="evidence" value="ECO:0007669"/>
    <property type="project" value="UniProtKB-KW"/>
</dbReference>
<dbReference type="InterPro" id="IPR000943">
    <property type="entry name" value="RNA_pol_sigma70"/>
</dbReference>
<gene>
    <name evidence="8" type="ORF">IW245_001391</name>
</gene>
<sequence length="259" mass="28299">MSTTALTTRPAEDRISAALDHLHALPADHPDRAALRERAISAALPVADRIAHRFAHRGEALEDLVQVARVALVRCVDGYDPARGPGFTAYAVPCIAGELKRHFRDRAWSVRVPRRLQETRLELNQAVALLGQRLGRTPTVTDLAGYLGITEEDVRAGQDCAAAYTAVSLQAPVDSGAELGDLLGAEDHALDVVETRESLRPLLARLSGRERRILALRYGEDLTQSEIADRVALSQMHVSRLLRGALDQLHTWMETSGDA</sequence>
<dbReference type="SUPFAM" id="SSF88659">
    <property type="entry name" value="Sigma3 and sigma4 domains of RNA polymerase sigma factors"/>
    <property type="match status" value="2"/>
</dbReference>
<accession>A0A8J7KVE1</accession>
<dbReference type="PANTHER" id="PTHR30385:SF4">
    <property type="entry name" value="RNA POLYMERASE SIGMA-E FACTOR"/>
    <property type="match status" value="1"/>
</dbReference>
<name>A0A8J7KVE1_9ACTN</name>
<keyword evidence="1" id="KW-0805">Transcription regulation</keyword>
<keyword evidence="3" id="KW-0238">DNA-binding</keyword>